<dbReference type="InterPro" id="IPR050925">
    <property type="entry name" value="Rhomboid_protease_S54"/>
</dbReference>
<keyword evidence="10" id="KW-1185">Reference proteome</keyword>
<dbReference type="GO" id="GO:0016020">
    <property type="term" value="C:membrane"/>
    <property type="evidence" value="ECO:0007669"/>
    <property type="project" value="UniProtKB-SubCell"/>
</dbReference>
<proteinExistence type="inferred from homology"/>
<keyword evidence="4" id="KW-0378">Hydrolase</keyword>
<feature type="domain" description="Peptidase S54 rhomboid" evidence="8">
    <location>
        <begin position="47"/>
        <end position="175"/>
    </location>
</feature>
<name>A0A318IV95_9BURK</name>
<gene>
    <name evidence="9" type="ORF">DFR42_11426</name>
</gene>
<feature type="transmembrane region" description="Helical" evidence="7">
    <location>
        <begin position="58"/>
        <end position="79"/>
    </location>
</feature>
<dbReference type="PANTHER" id="PTHR43731">
    <property type="entry name" value="RHOMBOID PROTEASE"/>
    <property type="match status" value="1"/>
</dbReference>
<evidence type="ECO:0000256" key="6">
    <source>
        <dbReference type="ARBA" id="ARBA00023136"/>
    </source>
</evidence>
<reference evidence="9 10" key="1">
    <citation type="submission" date="2018-05" db="EMBL/GenBank/DDBJ databases">
        <title>Genomic Encyclopedia of Type Strains, Phase IV (KMG-IV): sequencing the most valuable type-strain genomes for metagenomic binning, comparative biology and taxonomic classification.</title>
        <authorList>
            <person name="Goeker M."/>
        </authorList>
    </citation>
    <scope>NUCLEOTIDE SEQUENCE [LARGE SCALE GENOMIC DNA]</scope>
    <source>
        <strain evidence="9 10">DSM 19792</strain>
    </source>
</reference>
<dbReference type="Pfam" id="PF01694">
    <property type="entry name" value="Rhomboid"/>
    <property type="match status" value="1"/>
</dbReference>
<dbReference type="EMBL" id="QJKB01000014">
    <property type="protein sequence ID" value="PXX37867.1"/>
    <property type="molecule type" value="Genomic_DNA"/>
</dbReference>
<dbReference type="Proteomes" id="UP000247792">
    <property type="component" value="Unassembled WGS sequence"/>
</dbReference>
<feature type="transmembrane region" description="Helical" evidence="7">
    <location>
        <begin position="86"/>
        <end position="108"/>
    </location>
</feature>
<keyword evidence="6 7" id="KW-0472">Membrane</keyword>
<evidence type="ECO:0000256" key="1">
    <source>
        <dbReference type="ARBA" id="ARBA00004141"/>
    </source>
</evidence>
<dbReference type="SUPFAM" id="SSF144091">
    <property type="entry name" value="Rhomboid-like"/>
    <property type="match status" value="1"/>
</dbReference>
<comment type="subcellular location">
    <subcellularLocation>
        <location evidence="1">Membrane</location>
        <topology evidence="1">Multi-pass membrane protein</topology>
    </subcellularLocation>
</comment>
<evidence type="ECO:0000256" key="3">
    <source>
        <dbReference type="ARBA" id="ARBA00022692"/>
    </source>
</evidence>
<evidence type="ECO:0000256" key="4">
    <source>
        <dbReference type="ARBA" id="ARBA00022801"/>
    </source>
</evidence>
<comment type="similarity">
    <text evidence="2">Belongs to the peptidase S54 family.</text>
</comment>
<evidence type="ECO:0000313" key="10">
    <source>
        <dbReference type="Proteomes" id="UP000247792"/>
    </source>
</evidence>
<dbReference type="InterPro" id="IPR022764">
    <property type="entry name" value="Peptidase_S54_rhomboid_dom"/>
</dbReference>
<feature type="transmembrane region" description="Helical" evidence="7">
    <location>
        <begin position="161"/>
        <end position="180"/>
    </location>
</feature>
<evidence type="ECO:0000256" key="2">
    <source>
        <dbReference type="ARBA" id="ARBA00009045"/>
    </source>
</evidence>
<keyword evidence="5 7" id="KW-1133">Transmembrane helix</keyword>
<comment type="caution">
    <text evidence="9">The sequence shown here is derived from an EMBL/GenBank/DDBJ whole genome shotgun (WGS) entry which is preliminary data.</text>
</comment>
<dbReference type="AlphaFoldDB" id="A0A318IV95"/>
<organism evidence="9 10">
    <name type="scientific">Undibacterium pigrum</name>
    <dbReference type="NCBI Taxonomy" id="401470"/>
    <lineage>
        <taxon>Bacteria</taxon>
        <taxon>Pseudomonadati</taxon>
        <taxon>Pseudomonadota</taxon>
        <taxon>Betaproteobacteria</taxon>
        <taxon>Burkholderiales</taxon>
        <taxon>Oxalobacteraceae</taxon>
        <taxon>Undibacterium</taxon>
    </lineage>
</organism>
<sequence>MSIAIFILILSGWIVSALYFGKPLFASQRSLSLPQLGAATGELFVTHEWWRLLVSQFLHVHFLHMLFNAMCILILASSLENARGSLLLLSVYLPGGLAGQAASVWAYPALVTDGASQALMALCAATFILLPRSKLTWFAGMIVAIQVALDVHAIAGIKAGHLYGFVAGLLISLAIILISGKKAPQVG</sequence>
<evidence type="ECO:0000256" key="5">
    <source>
        <dbReference type="ARBA" id="ARBA00022989"/>
    </source>
</evidence>
<dbReference type="Gene3D" id="1.20.1540.10">
    <property type="entry name" value="Rhomboid-like"/>
    <property type="match status" value="1"/>
</dbReference>
<accession>A0A318IV95</accession>
<keyword evidence="3 7" id="KW-0812">Transmembrane</keyword>
<dbReference type="InterPro" id="IPR035952">
    <property type="entry name" value="Rhomboid-like_sf"/>
</dbReference>
<protein>
    <submittedName>
        <fullName evidence="9">Rhomboid family protein</fullName>
    </submittedName>
</protein>
<evidence type="ECO:0000259" key="8">
    <source>
        <dbReference type="Pfam" id="PF01694"/>
    </source>
</evidence>
<feature type="transmembrane region" description="Helical" evidence="7">
    <location>
        <begin position="137"/>
        <end position="155"/>
    </location>
</feature>
<evidence type="ECO:0000313" key="9">
    <source>
        <dbReference type="EMBL" id="PXX37867.1"/>
    </source>
</evidence>
<evidence type="ECO:0000256" key="7">
    <source>
        <dbReference type="SAM" id="Phobius"/>
    </source>
</evidence>
<dbReference type="RefSeq" id="WP_170133676.1">
    <property type="nucleotide sequence ID" value="NZ_QJKB01000014.1"/>
</dbReference>
<dbReference type="PANTHER" id="PTHR43731:SF14">
    <property type="entry name" value="PRESENILIN-ASSOCIATED RHOMBOID-LIKE PROTEIN, MITOCHONDRIAL"/>
    <property type="match status" value="1"/>
</dbReference>
<dbReference type="GO" id="GO:0004252">
    <property type="term" value="F:serine-type endopeptidase activity"/>
    <property type="evidence" value="ECO:0007669"/>
    <property type="project" value="InterPro"/>
</dbReference>